<reference evidence="2" key="1">
    <citation type="journal article" date="2020" name="mSystems">
        <title>Genome- and Community-Level Interaction Insights into Carbon Utilization and Element Cycling Functions of Hydrothermarchaeota in Hydrothermal Sediment.</title>
        <authorList>
            <person name="Zhou Z."/>
            <person name="Liu Y."/>
            <person name="Xu W."/>
            <person name="Pan J."/>
            <person name="Luo Z.H."/>
            <person name="Li M."/>
        </authorList>
    </citation>
    <scope>NUCLEOTIDE SEQUENCE [LARGE SCALE GENOMIC DNA]</scope>
    <source>
        <strain evidence="2">SpSt-265</strain>
        <strain evidence="3">SpSt-465</strain>
    </source>
</reference>
<dbReference type="GO" id="GO:0016787">
    <property type="term" value="F:hydrolase activity"/>
    <property type="evidence" value="ECO:0007669"/>
    <property type="project" value="UniProtKB-KW"/>
</dbReference>
<accession>A0A7C1T0X5</accession>
<dbReference type="InterPro" id="IPR050114">
    <property type="entry name" value="UPF0173_UPF0282_UlaG_hydrolase"/>
</dbReference>
<dbReference type="InterPro" id="IPR036866">
    <property type="entry name" value="RibonucZ/Hydroxyglut_hydro"/>
</dbReference>
<dbReference type="PANTHER" id="PTHR43546:SF4">
    <property type="entry name" value="UPF0282 PROTEIN MJ1629"/>
    <property type="match status" value="1"/>
</dbReference>
<dbReference type="EMBL" id="DSLG01000004">
    <property type="protein sequence ID" value="HEA87011.1"/>
    <property type="molecule type" value="Genomic_DNA"/>
</dbReference>
<dbReference type="PANTHER" id="PTHR43546">
    <property type="entry name" value="UPF0173 METAL-DEPENDENT HYDROLASE MJ1163-RELATED"/>
    <property type="match status" value="1"/>
</dbReference>
<evidence type="ECO:0000313" key="2">
    <source>
        <dbReference type="EMBL" id="HEA87011.1"/>
    </source>
</evidence>
<gene>
    <name evidence="2" type="ORF">ENP94_03265</name>
    <name evidence="3" type="ORF">ENS16_04365</name>
</gene>
<dbReference type="InterPro" id="IPR014426">
    <property type="entry name" value="UPF0282_hydrls"/>
</dbReference>
<dbReference type="SUPFAM" id="SSF56281">
    <property type="entry name" value="Metallo-hydrolase/oxidoreductase"/>
    <property type="match status" value="1"/>
</dbReference>
<sequence length="295" mass="33058">MEIIIIGAESLGVRSMCTLVKTRNRLILIDPGVALAPLRFSLPPHPLELKRAEEIRHQILSLLPEVTDIVISHFHGDHAPLLEPDPSQIPLSEFKKGLGRTRIWLKSTAGNTRLMQNRHEQFISELRSLVMMAEGHTEPGLEFSPPVLHGQMGRGTVMMTRVSDGETTFVHASDIQLLDSAAVDLIISWQPDIVFVDGPPVYLRDTITEEMNSRALENGIRLARHTGTLIIDHHLLRSPSGPEWLNRIEKTTGTSTITAAHWEKKEPLLLEAGRRRLYTRYPVPVSDRNGLKTGE</sequence>
<organism evidence="2">
    <name type="scientific">candidate division WOR-3 bacterium</name>
    <dbReference type="NCBI Taxonomy" id="2052148"/>
    <lineage>
        <taxon>Bacteria</taxon>
        <taxon>Bacteria division WOR-3</taxon>
    </lineage>
</organism>
<name>A0A7C1T0X5_UNCW3</name>
<dbReference type="InterPro" id="IPR001279">
    <property type="entry name" value="Metallo-B-lactamas"/>
</dbReference>
<evidence type="ECO:0000259" key="1">
    <source>
        <dbReference type="Pfam" id="PF00753"/>
    </source>
</evidence>
<evidence type="ECO:0000313" key="3">
    <source>
        <dbReference type="EMBL" id="HFJ53906.1"/>
    </source>
</evidence>
<dbReference type="EMBL" id="DSTU01000005">
    <property type="protein sequence ID" value="HFJ53906.1"/>
    <property type="molecule type" value="Genomic_DNA"/>
</dbReference>
<protein>
    <submittedName>
        <fullName evidence="2">MBL fold metallo-hydrolase</fullName>
    </submittedName>
</protein>
<proteinExistence type="predicted"/>
<feature type="domain" description="Metallo-beta-lactamase" evidence="1">
    <location>
        <begin position="15"/>
        <end position="79"/>
    </location>
</feature>
<dbReference type="Gene3D" id="3.60.15.10">
    <property type="entry name" value="Ribonuclease Z/Hydroxyacylglutathione hydrolase-like"/>
    <property type="match status" value="1"/>
</dbReference>
<comment type="caution">
    <text evidence="2">The sequence shown here is derived from an EMBL/GenBank/DDBJ whole genome shotgun (WGS) entry which is preliminary data.</text>
</comment>
<dbReference type="PIRSF" id="PIRSF004944">
    <property type="entry name" value="UCP004944_hydrls"/>
    <property type="match status" value="1"/>
</dbReference>
<dbReference type="Pfam" id="PF00753">
    <property type="entry name" value="Lactamase_B"/>
    <property type="match status" value="1"/>
</dbReference>
<dbReference type="AlphaFoldDB" id="A0A7C1T0X5"/>
<keyword evidence="2" id="KW-0378">Hydrolase</keyword>